<dbReference type="OrthoDB" id="10014409at2759"/>
<name>A0A3M7R7R9_BRAPC</name>
<keyword evidence="1" id="KW-1133">Transmembrane helix</keyword>
<evidence type="ECO:0000313" key="2">
    <source>
        <dbReference type="EMBL" id="RNA19576.1"/>
    </source>
</evidence>
<dbReference type="Proteomes" id="UP000276133">
    <property type="component" value="Unassembled WGS sequence"/>
</dbReference>
<proteinExistence type="predicted"/>
<keyword evidence="1" id="KW-0812">Transmembrane</keyword>
<feature type="non-terminal residue" evidence="2">
    <location>
        <position position="118"/>
    </location>
</feature>
<sequence length="118" mass="13501">MIIKRALLNECKYSLVFNDLIEELLEKNLGAIYNNLNVSADDIMLISPVDKHLQSLLDTCGNFVEFYWSKKNNNKFSLVNARITRNQGLYKQGTSIIEVVSIDFGLNCLLIVLLVRFD</sequence>
<feature type="transmembrane region" description="Helical" evidence="1">
    <location>
        <begin position="95"/>
        <end position="115"/>
    </location>
</feature>
<comment type="caution">
    <text evidence="2">The sequence shown here is derived from an EMBL/GenBank/DDBJ whole genome shotgun (WGS) entry which is preliminary data.</text>
</comment>
<keyword evidence="1" id="KW-0472">Membrane</keyword>
<dbReference type="AlphaFoldDB" id="A0A3M7R7R9"/>
<organism evidence="2 3">
    <name type="scientific">Brachionus plicatilis</name>
    <name type="common">Marine rotifer</name>
    <name type="synonym">Brachionus muelleri</name>
    <dbReference type="NCBI Taxonomy" id="10195"/>
    <lineage>
        <taxon>Eukaryota</taxon>
        <taxon>Metazoa</taxon>
        <taxon>Spiralia</taxon>
        <taxon>Gnathifera</taxon>
        <taxon>Rotifera</taxon>
        <taxon>Eurotatoria</taxon>
        <taxon>Monogononta</taxon>
        <taxon>Pseudotrocha</taxon>
        <taxon>Ploima</taxon>
        <taxon>Brachionidae</taxon>
        <taxon>Brachionus</taxon>
    </lineage>
</organism>
<evidence type="ECO:0000313" key="3">
    <source>
        <dbReference type="Proteomes" id="UP000276133"/>
    </source>
</evidence>
<dbReference type="EMBL" id="REGN01004020">
    <property type="protein sequence ID" value="RNA19576.1"/>
    <property type="molecule type" value="Genomic_DNA"/>
</dbReference>
<keyword evidence="3" id="KW-1185">Reference proteome</keyword>
<gene>
    <name evidence="2" type="ORF">BpHYR1_044777</name>
</gene>
<evidence type="ECO:0000256" key="1">
    <source>
        <dbReference type="SAM" id="Phobius"/>
    </source>
</evidence>
<reference evidence="2 3" key="1">
    <citation type="journal article" date="2018" name="Sci. Rep.">
        <title>Genomic signatures of local adaptation to the degree of environmental predictability in rotifers.</title>
        <authorList>
            <person name="Franch-Gras L."/>
            <person name="Hahn C."/>
            <person name="Garcia-Roger E.M."/>
            <person name="Carmona M.J."/>
            <person name="Serra M."/>
            <person name="Gomez A."/>
        </authorList>
    </citation>
    <scope>NUCLEOTIDE SEQUENCE [LARGE SCALE GENOMIC DNA]</scope>
    <source>
        <strain evidence="2">HYR1</strain>
    </source>
</reference>
<evidence type="ECO:0008006" key="4">
    <source>
        <dbReference type="Google" id="ProtNLM"/>
    </source>
</evidence>
<protein>
    <recommendedName>
        <fullName evidence="4">Reverse transcriptase domain-containing protein</fullName>
    </recommendedName>
</protein>
<accession>A0A3M7R7R9</accession>